<proteinExistence type="predicted"/>
<dbReference type="RefSeq" id="WP_354645273.1">
    <property type="nucleotide sequence ID" value="NZ_CP159873.1"/>
</dbReference>
<sequence>MATADKPARAAAGRRLAIWLRWAGPVPRTIPARVLLIHLAAVPAARTGERRVYTLTEQAAAAAVVTVGR</sequence>
<organism evidence="1">
    <name type="scientific">Kitasatospora camelliae</name>
    <dbReference type="NCBI Taxonomy" id="3156397"/>
    <lineage>
        <taxon>Bacteria</taxon>
        <taxon>Bacillati</taxon>
        <taxon>Actinomycetota</taxon>
        <taxon>Actinomycetes</taxon>
        <taxon>Kitasatosporales</taxon>
        <taxon>Streptomycetaceae</taxon>
        <taxon>Kitasatospora</taxon>
    </lineage>
</organism>
<dbReference type="AlphaFoldDB" id="A0AAU8K6I2"/>
<evidence type="ECO:0000313" key="1">
    <source>
        <dbReference type="EMBL" id="XCM84340.1"/>
    </source>
</evidence>
<keyword evidence="1" id="KW-0614">Plasmid</keyword>
<dbReference type="EMBL" id="CP159873">
    <property type="protein sequence ID" value="XCM84340.1"/>
    <property type="molecule type" value="Genomic_DNA"/>
</dbReference>
<accession>A0AAU8K6I2</accession>
<gene>
    <name evidence="1" type="ORF">ABWK59_35955</name>
</gene>
<protein>
    <submittedName>
        <fullName evidence="1">Uncharacterized protein</fullName>
    </submittedName>
</protein>
<reference evidence="1" key="1">
    <citation type="submission" date="2024-06" db="EMBL/GenBank/DDBJ databases">
        <title>The genome sequences of Kitasatospora sp. strain HUAS MG31.</title>
        <authorList>
            <person name="Mo P."/>
        </authorList>
    </citation>
    <scope>NUCLEOTIDE SEQUENCE</scope>
    <source>
        <strain evidence="1">HUAS MG31</strain>
        <plasmid evidence="1">punmamed1</plasmid>
    </source>
</reference>
<name>A0AAU8K6I2_9ACTN</name>
<geneLocation type="plasmid" evidence="1">
    <name>punmamed1</name>
</geneLocation>
<dbReference type="KEGG" id="kcm:ABWK59_35955"/>